<keyword evidence="4" id="KW-0862">Zinc</keyword>
<evidence type="ECO:0000259" key="7">
    <source>
        <dbReference type="PROSITE" id="PS50157"/>
    </source>
</evidence>
<feature type="compositionally biased region" description="Polar residues" evidence="6">
    <location>
        <begin position="1657"/>
        <end position="1681"/>
    </location>
</feature>
<reference evidence="8" key="1">
    <citation type="submission" date="2016-05" db="EMBL/GenBank/DDBJ databases">
        <authorList>
            <person name="Lavstsen T."/>
            <person name="Jespersen J.S."/>
        </authorList>
    </citation>
    <scope>NUCLEOTIDE SEQUENCE</scope>
    <source>
        <tissue evidence="8">Brain</tissue>
    </source>
</reference>
<dbReference type="FunFam" id="3.30.160.60:FF:000710">
    <property type="entry name" value="Zinc finger protein 768"/>
    <property type="match status" value="1"/>
</dbReference>
<proteinExistence type="predicted"/>
<feature type="compositionally biased region" description="Basic and acidic residues" evidence="6">
    <location>
        <begin position="1317"/>
        <end position="1326"/>
    </location>
</feature>
<protein>
    <submittedName>
        <fullName evidence="8">Zinc finger protein 831</fullName>
    </submittedName>
</protein>
<evidence type="ECO:0000256" key="4">
    <source>
        <dbReference type="ARBA" id="ARBA00022833"/>
    </source>
</evidence>
<feature type="region of interest" description="Disordered" evidence="6">
    <location>
        <begin position="909"/>
        <end position="939"/>
    </location>
</feature>
<dbReference type="EMBL" id="HAEJ01014035">
    <property type="protein sequence ID" value="SBS54492.1"/>
    <property type="molecule type" value="Transcribed_RNA"/>
</dbReference>
<evidence type="ECO:0000256" key="5">
    <source>
        <dbReference type="PROSITE-ProRule" id="PRU00042"/>
    </source>
</evidence>
<feature type="compositionally biased region" description="Polar residues" evidence="6">
    <location>
        <begin position="1299"/>
        <end position="1309"/>
    </location>
</feature>
<feature type="region of interest" description="Disordered" evidence="6">
    <location>
        <begin position="377"/>
        <end position="423"/>
    </location>
</feature>
<name>A0A1A8V4I7_NOTFU</name>
<feature type="compositionally biased region" description="Polar residues" evidence="6">
    <location>
        <begin position="1381"/>
        <end position="1398"/>
    </location>
</feature>
<dbReference type="GO" id="GO:0008270">
    <property type="term" value="F:zinc ion binding"/>
    <property type="evidence" value="ECO:0007669"/>
    <property type="project" value="UniProtKB-KW"/>
</dbReference>
<organism evidence="8">
    <name type="scientific">Nothobranchius furzeri</name>
    <name type="common">Turquoise killifish</name>
    <dbReference type="NCBI Taxonomy" id="105023"/>
    <lineage>
        <taxon>Eukaryota</taxon>
        <taxon>Metazoa</taxon>
        <taxon>Chordata</taxon>
        <taxon>Craniata</taxon>
        <taxon>Vertebrata</taxon>
        <taxon>Euteleostomi</taxon>
        <taxon>Actinopterygii</taxon>
        <taxon>Neopterygii</taxon>
        <taxon>Teleostei</taxon>
        <taxon>Neoteleostei</taxon>
        <taxon>Acanthomorphata</taxon>
        <taxon>Ovalentaria</taxon>
        <taxon>Atherinomorphae</taxon>
        <taxon>Cyprinodontiformes</taxon>
        <taxon>Nothobranchiidae</taxon>
        <taxon>Nothobranchius</taxon>
    </lineage>
</organism>
<dbReference type="PROSITE" id="PS00028">
    <property type="entry name" value="ZINC_FINGER_C2H2_1"/>
    <property type="match status" value="2"/>
</dbReference>
<keyword evidence="1" id="KW-0479">Metal-binding</keyword>
<reference evidence="8" key="2">
    <citation type="submission" date="2016-06" db="EMBL/GenBank/DDBJ databases">
        <title>The genome of a short-lived fish provides insights into sex chromosome evolution and the genetic control of aging.</title>
        <authorList>
            <person name="Reichwald K."/>
            <person name="Felder M."/>
            <person name="Petzold A."/>
            <person name="Koch P."/>
            <person name="Groth M."/>
            <person name="Platzer M."/>
        </authorList>
    </citation>
    <scope>NUCLEOTIDE SEQUENCE</scope>
    <source>
        <tissue evidence="8">Brain</tissue>
    </source>
</reference>
<feature type="region of interest" description="Disordered" evidence="6">
    <location>
        <begin position="579"/>
        <end position="599"/>
    </location>
</feature>
<evidence type="ECO:0000256" key="2">
    <source>
        <dbReference type="ARBA" id="ARBA00022737"/>
    </source>
</evidence>
<evidence type="ECO:0000256" key="3">
    <source>
        <dbReference type="ARBA" id="ARBA00022771"/>
    </source>
</evidence>
<dbReference type="PANTHER" id="PTHR47166:SF1">
    <property type="entry name" value="ZINC FINGER PROTEIN 831"/>
    <property type="match status" value="1"/>
</dbReference>
<feature type="compositionally biased region" description="Polar residues" evidence="6">
    <location>
        <begin position="1605"/>
        <end position="1632"/>
    </location>
</feature>
<dbReference type="SMART" id="SM00355">
    <property type="entry name" value="ZnF_C2H2"/>
    <property type="match status" value="2"/>
</dbReference>
<feature type="compositionally biased region" description="Low complexity" evidence="6">
    <location>
        <begin position="1251"/>
        <end position="1261"/>
    </location>
</feature>
<feature type="region of interest" description="Disordered" evidence="6">
    <location>
        <begin position="1569"/>
        <end position="1723"/>
    </location>
</feature>
<feature type="region of interest" description="Disordered" evidence="6">
    <location>
        <begin position="1151"/>
        <end position="1512"/>
    </location>
</feature>
<feature type="compositionally biased region" description="Polar residues" evidence="6">
    <location>
        <begin position="257"/>
        <end position="276"/>
    </location>
</feature>
<dbReference type="Pfam" id="PF00096">
    <property type="entry name" value="zf-C2H2"/>
    <property type="match status" value="1"/>
</dbReference>
<dbReference type="InterPro" id="IPR013087">
    <property type="entry name" value="Znf_C2H2_type"/>
</dbReference>
<feature type="compositionally biased region" description="Polar residues" evidence="6">
    <location>
        <begin position="1275"/>
        <end position="1289"/>
    </location>
</feature>
<gene>
    <name evidence="8" type="primary">ZNF831</name>
</gene>
<dbReference type="InterPro" id="IPR036236">
    <property type="entry name" value="Znf_C2H2_sf"/>
</dbReference>
<feature type="domain" description="C2H2-type" evidence="7">
    <location>
        <begin position="201"/>
        <end position="228"/>
    </location>
</feature>
<dbReference type="Gene3D" id="3.30.160.60">
    <property type="entry name" value="Classic Zinc Finger"/>
    <property type="match status" value="2"/>
</dbReference>
<dbReference type="PANTHER" id="PTHR47166">
    <property type="entry name" value="ZINC FINGER PROTEIN 831"/>
    <property type="match status" value="1"/>
</dbReference>
<feature type="compositionally biased region" description="Polar residues" evidence="6">
    <location>
        <begin position="350"/>
        <end position="359"/>
    </location>
</feature>
<evidence type="ECO:0000313" key="8">
    <source>
        <dbReference type="EMBL" id="SBS54492.1"/>
    </source>
</evidence>
<keyword evidence="3 5" id="KW-0863">Zinc-finger</keyword>
<evidence type="ECO:0000256" key="1">
    <source>
        <dbReference type="ARBA" id="ARBA00022723"/>
    </source>
</evidence>
<feature type="compositionally biased region" description="Polar residues" evidence="6">
    <location>
        <begin position="542"/>
        <end position="564"/>
    </location>
</feature>
<feature type="region of interest" description="Disordered" evidence="6">
    <location>
        <begin position="516"/>
        <end position="567"/>
    </location>
</feature>
<feature type="compositionally biased region" description="Basic and acidic residues" evidence="6">
    <location>
        <begin position="1207"/>
        <end position="1222"/>
    </location>
</feature>
<feature type="domain" description="C2H2-type" evidence="7">
    <location>
        <begin position="229"/>
        <end position="258"/>
    </location>
</feature>
<accession>A0A1A8V4I7</accession>
<feature type="compositionally biased region" description="Basic and acidic residues" evidence="6">
    <location>
        <begin position="281"/>
        <end position="296"/>
    </location>
</feature>
<feature type="compositionally biased region" description="Low complexity" evidence="6">
    <location>
        <begin position="1642"/>
        <end position="1656"/>
    </location>
</feature>
<dbReference type="PROSITE" id="PS50157">
    <property type="entry name" value="ZINC_FINGER_C2H2_2"/>
    <property type="match status" value="2"/>
</dbReference>
<feature type="region of interest" description="Disordered" evidence="6">
    <location>
        <begin position="249"/>
        <end position="359"/>
    </location>
</feature>
<feature type="non-terminal residue" evidence="8">
    <location>
        <position position="1"/>
    </location>
</feature>
<dbReference type="SUPFAM" id="SSF57667">
    <property type="entry name" value="beta-beta-alpha zinc fingers"/>
    <property type="match status" value="1"/>
</dbReference>
<sequence>SPSSLPHHFQRASSLSLSDSFALFPLPRHKSSSCERAARGDWTGEEHTTLVADRSSKDGAAQSGELPRLENHIRAETVIRDPELVHHYSSSVTMETGKPGLANVPACISSVAAQAEKGTDNQTPLRAVYIHTVPALPVQPHIQPPAAARELSTLHLALPPLYSKETLPFLTLQLTGGLQPQPRLNLAAAAPAAKPKSAGKHVCPHCGRDCMKPSVLEKHLRCHTGERPYPCTTCGVSFKTQSNLYKHRRTQAHARLSSESEQGSLDSLYSSRETCTSSLSLDEHSEESCSTEKHDTLPAVEGSPPASTAQAHSVPPEGSVGAQKELGLSGHRTETTESKVTKEEDKQKLDNTTQPLMGSRQILLQRQEATLFSKQWGSSVSSGKSQSHESTDSGFSESSDHYPSPSSVLPDHGMDSLTESNKEHLGETLSVHASSDHREQDSKRAVRKQEQKLLVERISKLISENTAVVEDKQLENVRPRKTILSKQGSIDLPMPYTYKDSFHFDMRINQTQNIGLTKHSKPELHSSVPAPRTPSMQHAPFTRSSSLPFSFTLKQPEGSSPTSRHQPDYVTVARRGSLGQINPTDSARKPVNQHSSAHRPLVRQTAVDCNHATDGLFTNSSVEEAWTSSLGCNGDVGDVSGEPNTKKFRRKKAQKFAYNKWYMYGGGTFKRLYDPDKRVENGTVKGRKCSTNLQLVHDLQKAASADHTETVPTMLRFTKSGATADRPPASPSLVPPGDSGLPTRPLEPCRSPIRAPLGRNSSLSMLPVPAIRPLVSHKAECCTRPETVKPTSAPEQTDSSWQLCGDHLPSDRKKQRTDHKTIFPMDLETVPNTSAPPPSLVTFSVPQRGTNVTFVHALTNPKHTEPKAALFLPCGVDATALAVSTAAAAAASVTNNTFLPKYQLKLPNTAGPAASPHTVSKSKDTVHPEASAAPSDPTLPSAAACEEDCVPALSLSPAQGQLVLPCAVSSVSQGETSQLSAACSPAVVHRQFAAATITTSCLRSCSDGLCGSLMPPLKSAADSRSAHFYMPLAPAAVSFCSPKASDVMSGATLTAVSHRHPLLSLNHPSTHTQVSTASAPADLRSTVQVGATPPVTPCVMMPLDQPAQKVFHVHTADLQICLQIISDEQLALIAPQIERASRTGLSPMCDAEAMTSEGSETKAQRVAAVDSGSEGRGRVEPQQSCSRRRSLHTLSPGRKTAAPQDEPLERKSNEELPEHSHPSEASAPPQGFPYLPHTGGHASVVTPAPSPAGSSMSTSASLRVVKSGGTPPVGNEQSRCPEEQSSPDENVSRDGADSQLLSVHQSSGKSDLPGNESQHKPEHRGSGEALTNKGSGECLRCTSGDESVIPDECKTPQTSILSPRGEPAVSSGQNLFRHENMQSTRAGLPVSSSNPLETSSEHSETHLDQYTSQSPHTQERPPEGPDVAPSIRVPTEGAWIPEETSGVRCAEKKEQQVQEHAGSSNWRPGHSRVKTGTTETSHRTQEEPGGVGGSREEQKQEVKTSCGRQSDSTCRPVVLQDMTKLQEKETRIQESSEVFHSFSLTQSEVSEIPSHHLNLLLSSNHSLNSTPVEIDEFPPPGDCESSASQNHDMCGSDPSLHVMAQVQSSQTSPSKTEPCSLSVSHQDKNQTCIHVPTDEGHSTAGSSRAATSSYGSLTSESPQNRSFSPDFRTLSSIQCSHRSKDNQSTEFKPFTFLGPDDKKDTFNMTPDDLNGQSSSYGKPDLTDKYPSVFMVGSLHGYQPAECLTGGVRPVPVCQDYTEDTSSSDDEGKLIIEL</sequence>
<evidence type="ECO:0000256" key="6">
    <source>
        <dbReference type="SAM" id="MobiDB-lite"/>
    </source>
</evidence>
<keyword evidence="2" id="KW-0677">Repeat</keyword>
<feature type="region of interest" description="Disordered" evidence="6">
    <location>
        <begin position="719"/>
        <end position="746"/>
    </location>
</feature>
<feature type="compositionally biased region" description="Basic and acidic residues" evidence="6">
    <location>
        <begin position="331"/>
        <end position="349"/>
    </location>
</feature>